<sequence length="555" mass="61748">MRKKLFLIILTVLLSYGKADSCTNLLITPGASADGSAMVSYSADSHTRYGTLVHYPAATYPKGTMVKIYEWGKDRYLGEIPQVEKTYSVIGNMNEHQLIIGESTWGGVESQFDPAGILDYGSLIYLALQRAKTAKEAIEVITSLADKYGYASTGESISIADTKEVWILEMIGRAPKMENGVNVNKGLVWVAVRLPDGTISAHANQARITKFPLNDPENCLYSKDVISHAREQGLFKGADKDFSFADAYGPADASTIRGCDARVWSFFNKWAEGDMQKYLPYALGDPTKERMPLYVQPKGKLSVKDVADMMRDHYNGTIMDMTKDIGAGGNSLPYRWRPMTFEVDGKTCINERAIATQQTGFWFVGQSRSYMPAEVGGIFWFGVDDAATSPLTPIYTSSKAISKHYALGNGSMIEYSPTSMFWLTNRIAQFSYLRYNHIGAEVRSIIDHHEKSKMAETEAIDNAAVAMAKDNPQFLSDFLTNYSVSTANALFEKWKQLDEYLLVKYIDGNTKKQNPDGSFMNNGHSPVIPPTPNFPGYTEIWKRAVKENAGDRLSH</sequence>
<dbReference type="Gene3D" id="3.60.60.10">
    <property type="entry name" value="Penicillin V Acylase, Chain A"/>
    <property type="match status" value="1"/>
</dbReference>
<dbReference type="GO" id="GO:0006508">
    <property type="term" value="P:proteolysis"/>
    <property type="evidence" value="ECO:0007669"/>
    <property type="project" value="InterPro"/>
</dbReference>
<comment type="caution">
    <text evidence="1">The sequence shown here is derived from an EMBL/GenBank/DDBJ whole genome shotgun (WGS) entry which is preliminary data.</text>
</comment>
<dbReference type="GO" id="GO:0070004">
    <property type="term" value="F:cysteine-type exopeptidase activity"/>
    <property type="evidence" value="ECO:0007669"/>
    <property type="project" value="InterPro"/>
</dbReference>
<dbReference type="PANTHER" id="PTHR12994:SF17">
    <property type="entry name" value="LD30995P"/>
    <property type="match status" value="1"/>
</dbReference>
<organism evidence="1">
    <name type="scientific">bioreactor metagenome</name>
    <dbReference type="NCBI Taxonomy" id="1076179"/>
    <lineage>
        <taxon>unclassified sequences</taxon>
        <taxon>metagenomes</taxon>
        <taxon>ecological metagenomes</taxon>
    </lineage>
</organism>
<dbReference type="Pfam" id="PF03577">
    <property type="entry name" value="Peptidase_C69"/>
    <property type="match status" value="1"/>
</dbReference>
<gene>
    <name evidence="1" type="primary">pepDA_9</name>
    <name evidence="1" type="ORF">SDC9_89778</name>
</gene>
<dbReference type="AlphaFoldDB" id="A0A644ZQD7"/>
<name>A0A644ZQD7_9ZZZZ</name>
<evidence type="ECO:0000313" key="1">
    <source>
        <dbReference type="EMBL" id="MPM43105.1"/>
    </source>
</evidence>
<accession>A0A644ZQD7</accession>
<protein>
    <submittedName>
        <fullName evidence="1">Dipeptidase A</fullName>
        <ecNumber evidence="1">3.4.-.-</ecNumber>
    </submittedName>
</protein>
<proteinExistence type="predicted"/>
<dbReference type="EMBL" id="VSSQ01009976">
    <property type="protein sequence ID" value="MPM43105.1"/>
    <property type="molecule type" value="Genomic_DNA"/>
</dbReference>
<dbReference type="InterPro" id="IPR005322">
    <property type="entry name" value="Peptidase_C69"/>
</dbReference>
<keyword evidence="1" id="KW-0378">Hydrolase</keyword>
<dbReference type="EC" id="3.4.-.-" evidence="1"/>
<reference evidence="1" key="1">
    <citation type="submission" date="2019-08" db="EMBL/GenBank/DDBJ databases">
        <authorList>
            <person name="Kucharzyk K."/>
            <person name="Murdoch R.W."/>
            <person name="Higgins S."/>
            <person name="Loffler F."/>
        </authorList>
    </citation>
    <scope>NUCLEOTIDE SEQUENCE</scope>
</reference>
<dbReference type="PANTHER" id="PTHR12994">
    <property type="entry name" value="SECERNIN"/>
    <property type="match status" value="1"/>
</dbReference>
<dbReference type="GO" id="GO:0016805">
    <property type="term" value="F:dipeptidase activity"/>
    <property type="evidence" value="ECO:0007669"/>
    <property type="project" value="InterPro"/>
</dbReference>